<evidence type="ECO:0000259" key="14">
    <source>
        <dbReference type="PROSITE" id="PS50228"/>
    </source>
</evidence>
<dbReference type="InterPro" id="IPR043159">
    <property type="entry name" value="Lectin_gal-bd_sf"/>
</dbReference>
<keyword evidence="9" id="KW-0325">Glycoprotein</keyword>
<dbReference type="InterPro" id="IPR031330">
    <property type="entry name" value="Gly_Hdrlase_35_cat"/>
</dbReference>
<proteinExistence type="inferred from homology"/>
<dbReference type="PROSITE" id="PS01182">
    <property type="entry name" value="GLYCOSYL_HYDROL_F35"/>
    <property type="match status" value="2"/>
</dbReference>
<dbReference type="GO" id="GO:0030246">
    <property type="term" value="F:carbohydrate binding"/>
    <property type="evidence" value="ECO:0007669"/>
    <property type="project" value="InterPro"/>
</dbReference>
<dbReference type="PRINTS" id="PR00742">
    <property type="entry name" value="GLHYDRLASE35"/>
</dbReference>
<evidence type="ECO:0000256" key="13">
    <source>
        <dbReference type="SAM" id="SignalP"/>
    </source>
</evidence>
<feature type="domain" description="SUEL-type lectin" evidence="14">
    <location>
        <begin position="980"/>
        <end position="1067"/>
    </location>
</feature>
<dbReference type="GO" id="GO:0004565">
    <property type="term" value="F:beta-galactosidase activity"/>
    <property type="evidence" value="ECO:0007669"/>
    <property type="project" value="UniProtKB-EC"/>
</dbReference>
<dbReference type="Gramene" id="BGIOSGA029125-TA">
    <property type="protein sequence ID" value="BGIOSGA029125-PA"/>
    <property type="gene ID" value="BGIOSGA029125"/>
</dbReference>
<organism evidence="15 16">
    <name type="scientific">Oryza sativa subsp. indica</name>
    <name type="common">Rice</name>
    <dbReference type="NCBI Taxonomy" id="39946"/>
    <lineage>
        <taxon>Eukaryota</taxon>
        <taxon>Viridiplantae</taxon>
        <taxon>Streptophyta</taxon>
        <taxon>Embryophyta</taxon>
        <taxon>Tracheophyta</taxon>
        <taxon>Spermatophyta</taxon>
        <taxon>Magnoliopsida</taxon>
        <taxon>Liliopsida</taxon>
        <taxon>Poales</taxon>
        <taxon>Poaceae</taxon>
        <taxon>BOP clade</taxon>
        <taxon>Oryzoideae</taxon>
        <taxon>Oryzeae</taxon>
        <taxon>Oryzinae</taxon>
        <taxon>Oryza</taxon>
        <taxon>Oryza sativa</taxon>
    </lineage>
</organism>
<dbReference type="GO" id="GO:0048046">
    <property type="term" value="C:apoplast"/>
    <property type="evidence" value="ECO:0007669"/>
    <property type="project" value="UniProtKB-SubCell"/>
</dbReference>
<keyword evidence="5" id="KW-0052">Apoplast</keyword>
<keyword evidence="7 13" id="KW-0732">Signal</keyword>
<evidence type="ECO:0000256" key="11">
    <source>
        <dbReference type="RuleBase" id="RU000675"/>
    </source>
</evidence>
<reference evidence="15 16" key="1">
    <citation type="journal article" date="2005" name="PLoS Biol.">
        <title>The genomes of Oryza sativa: a history of duplications.</title>
        <authorList>
            <person name="Yu J."/>
            <person name="Wang J."/>
            <person name="Lin W."/>
            <person name="Li S."/>
            <person name="Li H."/>
            <person name="Zhou J."/>
            <person name="Ni P."/>
            <person name="Dong W."/>
            <person name="Hu S."/>
            <person name="Zeng C."/>
            <person name="Zhang J."/>
            <person name="Zhang Y."/>
            <person name="Li R."/>
            <person name="Xu Z."/>
            <person name="Li S."/>
            <person name="Li X."/>
            <person name="Zheng H."/>
            <person name="Cong L."/>
            <person name="Lin L."/>
            <person name="Yin J."/>
            <person name="Geng J."/>
            <person name="Li G."/>
            <person name="Shi J."/>
            <person name="Liu J."/>
            <person name="Lv H."/>
            <person name="Li J."/>
            <person name="Wang J."/>
            <person name="Deng Y."/>
            <person name="Ran L."/>
            <person name="Shi X."/>
            <person name="Wang X."/>
            <person name="Wu Q."/>
            <person name="Li C."/>
            <person name="Ren X."/>
            <person name="Wang J."/>
            <person name="Wang X."/>
            <person name="Li D."/>
            <person name="Liu D."/>
            <person name="Zhang X."/>
            <person name="Ji Z."/>
            <person name="Zhao W."/>
            <person name="Sun Y."/>
            <person name="Zhang Z."/>
            <person name="Bao J."/>
            <person name="Han Y."/>
            <person name="Dong L."/>
            <person name="Ji J."/>
            <person name="Chen P."/>
            <person name="Wu S."/>
            <person name="Liu J."/>
            <person name="Xiao Y."/>
            <person name="Bu D."/>
            <person name="Tan J."/>
            <person name="Yang L."/>
            <person name="Ye C."/>
            <person name="Zhang J."/>
            <person name="Xu J."/>
            <person name="Zhou Y."/>
            <person name="Yu Y."/>
            <person name="Zhang B."/>
            <person name="Zhuang S."/>
            <person name="Wei H."/>
            <person name="Liu B."/>
            <person name="Lei M."/>
            <person name="Yu H."/>
            <person name="Li Y."/>
            <person name="Xu H."/>
            <person name="Wei S."/>
            <person name="He X."/>
            <person name="Fang L."/>
            <person name="Zhang Z."/>
            <person name="Zhang Y."/>
            <person name="Huang X."/>
            <person name="Su Z."/>
            <person name="Tong W."/>
            <person name="Li J."/>
            <person name="Tong Z."/>
            <person name="Li S."/>
            <person name="Ye J."/>
            <person name="Wang L."/>
            <person name="Fang L."/>
            <person name="Lei T."/>
            <person name="Chen C."/>
            <person name="Chen H."/>
            <person name="Xu Z."/>
            <person name="Li H."/>
            <person name="Huang H."/>
            <person name="Zhang F."/>
            <person name="Xu H."/>
            <person name="Li N."/>
            <person name="Zhao C."/>
            <person name="Li S."/>
            <person name="Dong L."/>
            <person name="Huang Y."/>
            <person name="Li L."/>
            <person name="Xi Y."/>
            <person name="Qi Q."/>
            <person name="Li W."/>
            <person name="Zhang B."/>
            <person name="Hu W."/>
            <person name="Zhang Y."/>
            <person name="Tian X."/>
            <person name="Jiao Y."/>
            <person name="Liang X."/>
            <person name="Jin J."/>
            <person name="Gao L."/>
            <person name="Zheng W."/>
            <person name="Hao B."/>
            <person name="Liu S."/>
            <person name="Wang W."/>
            <person name="Yuan L."/>
            <person name="Cao M."/>
            <person name="McDermott J."/>
            <person name="Samudrala R."/>
            <person name="Wang J."/>
            <person name="Wong G.K."/>
            <person name="Yang H."/>
        </authorList>
    </citation>
    <scope>NUCLEOTIDE SEQUENCE [LARGE SCALE GENOMIC DNA]</scope>
    <source>
        <strain evidence="16">cv. 93-11</strain>
    </source>
</reference>
<dbReference type="OMA" id="SVAIRMN"/>
<dbReference type="PANTHER" id="PTHR23421">
    <property type="entry name" value="BETA-GALACTOSIDASE RELATED"/>
    <property type="match status" value="1"/>
</dbReference>
<evidence type="ECO:0000256" key="12">
    <source>
        <dbReference type="RuleBase" id="RU003679"/>
    </source>
</evidence>
<dbReference type="InterPro" id="IPR000922">
    <property type="entry name" value="Lectin_gal-bd_dom"/>
</dbReference>
<evidence type="ECO:0000256" key="4">
    <source>
        <dbReference type="ARBA" id="ARBA00012756"/>
    </source>
</evidence>
<keyword evidence="8 11" id="KW-0378">Hydrolase</keyword>
<dbReference type="EMBL" id="CM000133">
    <property type="protein sequence ID" value="EEC83995.1"/>
    <property type="molecule type" value="Genomic_DNA"/>
</dbReference>
<dbReference type="Proteomes" id="UP000007015">
    <property type="component" value="Chromosome 8"/>
</dbReference>
<keyword evidence="6" id="KW-0964">Secreted</keyword>
<comment type="similarity">
    <text evidence="3 12">Belongs to the glycosyl hydrolase 35 family.</text>
</comment>
<name>B8B9D8_ORYSI</name>
<evidence type="ECO:0000256" key="1">
    <source>
        <dbReference type="ARBA" id="ARBA00001412"/>
    </source>
</evidence>
<dbReference type="SUPFAM" id="SSF51445">
    <property type="entry name" value="(Trans)glycosidases"/>
    <property type="match status" value="2"/>
</dbReference>
<dbReference type="Gene3D" id="2.60.120.260">
    <property type="entry name" value="Galactose-binding domain-like"/>
    <property type="match status" value="1"/>
</dbReference>
<dbReference type="FunFam" id="3.20.20.80:FF:000006">
    <property type="entry name" value="Beta-galactosidase"/>
    <property type="match status" value="1"/>
</dbReference>
<dbReference type="InterPro" id="IPR041392">
    <property type="entry name" value="GHD"/>
</dbReference>
<dbReference type="AlphaFoldDB" id="B8B9D8"/>
<dbReference type="InterPro" id="IPR048913">
    <property type="entry name" value="BetaGal_gal-bd"/>
</dbReference>
<dbReference type="InterPro" id="IPR017853">
    <property type="entry name" value="GH"/>
</dbReference>
<gene>
    <name evidence="15" type="ORF">OsI_30162</name>
</gene>
<comment type="subcellular location">
    <subcellularLocation>
        <location evidence="2">Secreted</location>
        <location evidence="2">Extracellular space</location>
        <location evidence="2">Apoplast</location>
    </subcellularLocation>
</comment>
<evidence type="ECO:0000256" key="10">
    <source>
        <dbReference type="ARBA" id="ARBA00023295"/>
    </source>
</evidence>
<feature type="chain" id="PRO_5002865367" description="Beta-galactosidase" evidence="13">
    <location>
        <begin position="24"/>
        <end position="1078"/>
    </location>
</feature>
<evidence type="ECO:0000256" key="3">
    <source>
        <dbReference type="ARBA" id="ARBA00009809"/>
    </source>
</evidence>
<evidence type="ECO:0000256" key="6">
    <source>
        <dbReference type="ARBA" id="ARBA00022525"/>
    </source>
</evidence>
<keyword evidence="16" id="KW-1185">Reference proteome</keyword>
<dbReference type="PROSITE" id="PS50228">
    <property type="entry name" value="SUEL_LECTIN"/>
    <property type="match status" value="1"/>
</dbReference>
<dbReference type="Pfam" id="PF02140">
    <property type="entry name" value="SUEL_Lectin"/>
    <property type="match status" value="1"/>
</dbReference>
<evidence type="ECO:0000256" key="7">
    <source>
        <dbReference type="ARBA" id="ARBA00022729"/>
    </source>
</evidence>
<evidence type="ECO:0000313" key="15">
    <source>
        <dbReference type="EMBL" id="EEC83995.1"/>
    </source>
</evidence>
<dbReference type="HOGENOM" id="CLU_007853_4_0_1"/>
<dbReference type="CDD" id="cd22842">
    <property type="entry name" value="Gal_Rha_Lectin_BGal"/>
    <property type="match status" value="1"/>
</dbReference>
<dbReference type="GO" id="GO:0005975">
    <property type="term" value="P:carbohydrate metabolic process"/>
    <property type="evidence" value="ECO:0007669"/>
    <property type="project" value="InterPro"/>
</dbReference>
<dbReference type="FunFam" id="2.60.120.740:FF:000002">
    <property type="entry name" value="Beta-galactosidase"/>
    <property type="match status" value="1"/>
</dbReference>
<protein>
    <recommendedName>
        <fullName evidence="4 11">Beta-galactosidase</fullName>
        <ecNumber evidence="4 11">3.2.1.23</ecNumber>
    </recommendedName>
</protein>
<evidence type="ECO:0000256" key="5">
    <source>
        <dbReference type="ARBA" id="ARBA00022523"/>
    </source>
</evidence>
<dbReference type="STRING" id="39946.B8B9D8"/>
<dbReference type="FunFam" id="2.60.120.260:FF:000050">
    <property type="entry name" value="Beta-galactosidase"/>
    <property type="match status" value="1"/>
</dbReference>
<dbReference type="SUPFAM" id="SSF49785">
    <property type="entry name" value="Galactose-binding domain-like"/>
    <property type="match status" value="2"/>
</dbReference>
<evidence type="ECO:0000256" key="2">
    <source>
        <dbReference type="ARBA" id="ARBA00004271"/>
    </source>
</evidence>
<keyword evidence="10 11" id="KW-0326">Glycosidase</keyword>
<evidence type="ECO:0000313" key="16">
    <source>
        <dbReference type="Proteomes" id="UP000007015"/>
    </source>
</evidence>
<comment type="catalytic activity">
    <reaction evidence="1 11">
        <text>Hydrolysis of terminal non-reducing beta-D-galactose residues in beta-D-galactosides.</text>
        <dbReference type="EC" id="3.2.1.23"/>
    </reaction>
</comment>
<dbReference type="Pfam" id="PF01301">
    <property type="entry name" value="Glyco_hydro_35"/>
    <property type="match status" value="3"/>
</dbReference>
<evidence type="ECO:0000256" key="9">
    <source>
        <dbReference type="ARBA" id="ARBA00023180"/>
    </source>
</evidence>
<accession>B8B9D8</accession>
<sequence>MSAAAVLAVVAAAVAALAAAASGYELTKNGTVITYDRRSLIIDGHREIFFSGSIHYPRSPPDTWPDLISKAKEGGLNVIESYVFWNGHEPEQGVYNFEGRYDLIKFFKLIQEKEMYAIVRIGPFVQAEWNHGFVCHIGSGEIPDIIFRTNNEPFKKYMKQFVTLIVNKLKEAKLFASQGGPIILAQIENEYQHLEVAFKEAGTKYINWAAKMAIATNTGVPWIMCKQTKAPGEVIPTCNGRHCGDTWPGPADKKKPLLWTENWTAQYRVFGDPPSQRSAEDIAFSVARFFSVGGTMANYYMVVLNSNSNLFLTKKRDEISDRTDTGGFTCVNNQQYHGGTNFGRNGAAFVMPRYYDEAPLDEFGLYKEPKWGHLRDLHHALRHCKKALLWGNPSVQPLGKLTRGQKYFVARRSISILADCKTVKYMKQFVTLIVNKLKEAKLFASQGGPIILAQIENEYQHLEVAFKEAGTKYINWAAKMAIATNTGVPWIMCKQTKAPGEVIPTCNGRHCGDTWPGPADKKKPLLWTENWTAQYRVFGDPPSQRSAEDIAFSVARFFSVGGTMANYYMYHGGTNFGRNGAAFVMPRYYDEAPLDEFGLYKEPKWGHLRDLHHALRHCKKALLWGNPSVQPLGKLYEARVFEMKEKNVCVAFLSNHNTKEDGTVTFRGQKYFVARRSISILADCKTVVFSTQHVNSQHNQRTFHFADQTVQDNVWEMYSEEKIPRYSKTSIRTQRPLEQYNQTKDKTDYLWYTTSFRLETDDLPYRKEVKPVLEGAGTGRRSTRSFTMEKAMDLKVGVNHVAILSSTLGLMDSGSYLEHRMAGVYTVTIRGLNTGTLDLTTNGWGHVPGKDNQPLTWYRRRFDPPSGTDPVVIDLTPMGKGFLFVNGEGLGRYWVSYHHALGKPSQYLYHVPRSLLRPKGNTLMFFEEEGGKPDAIMILTVKRDNICTFMTEKNPAHVRWSWESKDSQPKAVAGAGAGAGGLKPTAVLSCPTKKTIQSVVFASYGNPLGICGNYTVGSCHAPRTKEVVEKACIGRKTCSLVVSSEVYGGDVHCPGTTGTLAVQAKCSKRPPRSAATAQ</sequence>
<dbReference type="InterPro" id="IPR019801">
    <property type="entry name" value="Glyco_hydro_35_CS"/>
</dbReference>
<dbReference type="EC" id="3.2.1.23" evidence="4 11"/>
<dbReference type="Gene3D" id="2.60.120.740">
    <property type="match status" value="1"/>
</dbReference>
<dbReference type="Pfam" id="PF17834">
    <property type="entry name" value="GHD"/>
    <property type="match status" value="1"/>
</dbReference>
<dbReference type="InterPro" id="IPR001944">
    <property type="entry name" value="Glycoside_Hdrlase_35"/>
</dbReference>
<evidence type="ECO:0000256" key="8">
    <source>
        <dbReference type="ARBA" id="ARBA00022801"/>
    </source>
</evidence>
<dbReference type="Gene3D" id="3.20.20.80">
    <property type="entry name" value="Glycosidases"/>
    <property type="match status" value="3"/>
</dbReference>
<feature type="signal peptide" evidence="13">
    <location>
        <begin position="1"/>
        <end position="23"/>
    </location>
</feature>
<dbReference type="InterPro" id="IPR008979">
    <property type="entry name" value="Galactose-bd-like_sf"/>
</dbReference>
<dbReference type="Pfam" id="PF21467">
    <property type="entry name" value="BetaGal_gal-bd"/>
    <property type="match status" value="1"/>
</dbReference>